<feature type="domain" description="Damage-control phosphatase ARMT1-like metal-binding" evidence="11">
    <location>
        <begin position="19"/>
        <end position="396"/>
    </location>
</feature>
<keyword evidence="13" id="KW-1185">Reference proteome</keyword>
<evidence type="ECO:0000313" key="12">
    <source>
        <dbReference type="EMBL" id="VDN05355.1"/>
    </source>
</evidence>
<gene>
    <name evidence="12" type="ORF">TCLT_LOCUS7856</name>
</gene>
<comment type="catalytic activity">
    <reaction evidence="9 10">
        <text>beta-D-fructose 6-phosphate = dihydroxyacetone + D-glyceraldehyde 3-phosphate</text>
        <dbReference type="Rhea" id="RHEA:28002"/>
        <dbReference type="ChEBI" id="CHEBI:16016"/>
        <dbReference type="ChEBI" id="CHEBI:57634"/>
        <dbReference type="ChEBI" id="CHEBI:59776"/>
    </reaction>
</comment>
<dbReference type="AlphaFoldDB" id="A0A0N5D4H4"/>
<dbReference type="OMA" id="IFARQKM"/>
<evidence type="ECO:0000256" key="6">
    <source>
        <dbReference type="ARBA" id="ARBA00022801"/>
    </source>
</evidence>
<evidence type="ECO:0000259" key="11">
    <source>
        <dbReference type="Pfam" id="PF01937"/>
    </source>
</evidence>
<dbReference type="SUPFAM" id="SSF111321">
    <property type="entry name" value="AF1104-like"/>
    <property type="match status" value="1"/>
</dbReference>
<dbReference type="GO" id="GO:0016462">
    <property type="term" value="F:pyrophosphatase activity"/>
    <property type="evidence" value="ECO:0007669"/>
    <property type="project" value="UniProtKB-ARBA"/>
</dbReference>
<evidence type="ECO:0000256" key="7">
    <source>
        <dbReference type="ARBA" id="ARBA00023211"/>
    </source>
</evidence>
<evidence type="ECO:0000256" key="3">
    <source>
        <dbReference type="ARBA" id="ARBA00009519"/>
    </source>
</evidence>
<evidence type="ECO:0000256" key="8">
    <source>
        <dbReference type="ARBA" id="ARBA00045980"/>
    </source>
</evidence>
<dbReference type="GO" id="GO:0046872">
    <property type="term" value="F:metal ion binding"/>
    <property type="evidence" value="ECO:0007669"/>
    <property type="project" value="UniProtKB-UniRule"/>
</dbReference>
<name>A0A0N5D4H4_THECL</name>
<keyword evidence="6 10" id="KW-0378">Hydrolase</keyword>
<keyword evidence="5 10" id="KW-0479">Metal-binding</keyword>
<accession>A0A0N5D4H4</accession>
<dbReference type="InterPro" id="IPR002791">
    <property type="entry name" value="ARMT1-like_metal-bd"/>
</dbReference>
<dbReference type="PANTHER" id="PTHR12260">
    <property type="entry name" value="DAMAGE-CONTROL PHOSPHATASE ARMT1"/>
    <property type="match status" value="1"/>
</dbReference>
<comment type="function">
    <text evidence="8 10">Metal-dependent phosphatase that shows phosphatase activity against several substrates, including fructose-1-phosphate and fructose-6-phosphate. Its preference for fructose-1-phosphate, a strong glycating agent that causes DNA damage rather than a canonical yeast metabolite, suggests a damage-control function in hexose phosphate metabolism. Has also been shown to have O-methyltransferase activity that methylates glutamate residues of target proteins to form gamma-glutamyl methyl ester residues. Possibly methylates PCNA, suggesting it is involved in the DNA damage response.</text>
</comment>
<dbReference type="EMBL" id="UYYF01004553">
    <property type="protein sequence ID" value="VDN05355.1"/>
    <property type="molecule type" value="Genomic_DNA"/>
</dbReference>
<comment type="similarity">
    <text evidence="3 10">Belongs to the damage-control phosphatase family. Sugar phosphate phosphatase III subfamily.</text>
</comment>
<proteinExistence type="inferred from homology"/>
<keyword evidence="4" id="KW-0533">Nickel</keyword>
<keyword evidence="7 10" id="KW-0464">Manganese</keyword>
<keyword evidence="10" id="KW-0489">Methyltransferase</keyword>
<dbReference type="GO" id="GO:0006974">
    <property type="term" value="P:DNA damage response"/>
    <property type="evidence" value="ECO:0007669"/>
    <property type="project" value="TreeGrafter"/>
</dbReference>
<dbReference type="Gene3D" id="1.20.930.60">
    <property type="match status" value="1"/>
</dbReference>
<dbReference type="GO" id="GO:0030643">
    <property type="term" value="P:intracellular phosphate ion homeostasis"/>
    <property type="evidence" value="ECO:0007669"/>
    <property type="project" value="UniProtKB-ARBA"/>
</dbReference>
<evidence type="ECO:0000313" key="14">
    <source>
        <dbReference type="WBParaSite" id="TCLT_0000786701-mRNA-1"/>
    </source>
</evidence>
<comment type="catalytic activity">
    <reaction evidence="2 10">
        <text>beta-D-fructose 1-phosphate + H2O = D-fructose + phosphate</text>
        <dbReference type="Rhea" id="RHEA:35603"/>
        <dbReference type="ChEBI" id="CHEBI:15377"/>
        <dbReference type="ChEBI" id="CHEBI:37721"/>
        <dbReference type="ChEBI" id="CHEBI:43474"/>
        <dbReference type="ChEBI" id="CHEBI:138881"/>
    </reaction>
</comment>
<evidence type="ECO:0000256" key="10">
    <source>
        <dbReference type="RuleBase" id="RU367030"/>
    </source>
</evidence>
<evidence type="ECO:0000256" key="5">
    <source>
        <dbReference type="ARBA" id="ARBA00022723"/>
    </source>
</evidence>
<dbReference type="Gene3D" id="3.40.50.10880">
    <property type="entry name" value="Uncharacterised protein PF01937, DUF89, domain 3"/>
    <property type="match status" value="1"/>
</dbReference>
<dbReference type="EC" id="3.1.3.-" evidence="10"/>
<dbReference type="Pfam" id="PF01937">
    <property type="entry name" value="ARMT1-like_dom"/>
    <property type="match status" value="1"/>
</dbReference>
<evidence type="ECO:0000256" key="2">
    <source>
        <dbReference type="ARBA" id="ARBA00001326"/>
    </source>
</evidence>
<evidence type="ECO:0000256" key="1">
    <source>
        <dbReference type="ARBA" id="ARBA00000807"/>
    </source>
</evidence>
<dbReference type="GO" id="GO:0005634">
    <property type="term" value="C:nucleus"/>
    <property type="evidence" value="ECO:0007669"/>
    <property type="project" value="TreeGrafter"/>
</dbReference>
<organism evidence="14">
    <name type="scientific">Thelazia callipaeda</name>
    <name type="common">Oriental eyeworm</name>
    <name type="synonym">Parasitic nematode</name>
    <dbReference type="NCBI Taxonomy" id="103827"/>
    <lineage>
        <taxon>Eukaryota</taxon>
        <taxon>Metazoa</taxon>
        <taxon>Ecdysozoa</taxon>
        <taxon>Nematoda</taxon>
        <taxon>Chromadorea</taxon>
        <taxon>Rhabditida</taxon>
        <taxon>Spirurina</taxon>
        <taxon>Spiruromorpha</taxon>
        <taxon>Thelazioidea</taxon>
        <taxon>Thelaziidae</taxon>
        <taxon>Thelazia</taxon>
    </lineage>
</organism>
<dbReference type="GO" id="GO:0016791">
    <property type="term" value="F:phosphatase activity"/>
    <property type="evidence" value="ECO:0007669"/>
    <property type="project" value="TreeGrafter"/>
</dbReference>
<comment type="catalytic activity">
    <reaction evidence="1 10">
        <text>L-glutamyl-[protein] + S-adenosyl-L-methionine = [protein]-L-glutamate 5-O-methyl ester + S-adenosyl-L-homocysteine</text>
        <dbReference type="Rhea" id="RHEA:24452"/>
        <dbReference type="Rhea" id="RHEA-COMP:10208"/>
        <dbReference type="Rhea" id="RHEA-COMP:10311"/>
        <dbReference type="ChEBI" id="CHEBI:29973"/>
        <dbReference type="ChEBI" id="CHEBI:57856"/>
        <dbReference type="ChEBI" id="CHEBI:59789"/>
        <dbReference type="ChEBI" id="CHEBI:82795"/>
    </reaction>
</comment>
<dbReference type="PANTHER" id="PTHR12260:SF6">
    <property type="entry name" value="DAMAGE-CONTROL PHOSPHATASE ARMT1"/>
    <property type="match status" value="1"/>
</dbReference>
<dbReference type="EC" id="2.1.1.-" evidence="10"/>
<dbReference type="WBParaSite" id="TCLT_0000786701-mRNA-1">
    <property type="protein sequence ID" value="TCLT_0000786701-mRNA-1"/>
    <property type="gene ID" value="TCLT_0000786701"/>
</dbReference>
<dbReference type="Proteomes" id="UP000276776">
    <property type="component" value="Unassembled WGS sequence"/>
</dbReference>
<sequence length="426" mass="48672">MELPPALTSLKKGSFAYLTVRDRWPKIITKVVDQVYRYRHAHIAVHGERGEEDIRSLLSELSELRYHVSTDKPLRNLEDKAENCDLWNKELKELRVKKGEDQVTWYRCDWLFAETFLYRTMIGLFKKTKTLQEFDPFASQKQSSFIDSVNAMILLAKYLEEVKAGNSKAENVISQFFQICLWGNTCDLSLSCGEQVASVSLLDMVHQLANKILCNHIEETEDILRSAEVNCIDIVLDNAGIELFADLALAELLMSVCSVKKVRFHGKTMPWFVSDVTSSDFHWIIEMLIGNSNLSLKSFGMKCSQRLTDGHFIFEAHNFWTLSYPYFRMAEKSPDLYHKLSQSSLIIFKGDLNYRKLVGDLDWPLDTPFKVALQGFAPAPLLALRTLKAETVTGLSSTVINDLSRKYGQGKSWMVTGEYAVIQFAN</sequence>
<protein>
    <recommendedName>
        <fullName evidence="10">Sugar phosphate phosphatase</fullName>
        <ecNumber evidence="10">2.1.1.-</ecNumber>
        <ecNumber evidence="10">3.1.3.-</ecNumber>
    </recommendedName>
</protein>
<dbReference type="GO" id="GO:0051998">
    <property type="term" value="F:protein carboxyl O-methyltransferase activity"/>
    <property type="evidence" value="ECO:0007669"/>
    <property type="project" value="UniProtKB-UniRule"/>
</dbReference>
<evidence type="ECO:0000313" key="13">
    <source>
        <dbReference type="Proteomes" id="UP000276776"/>
    </source>
</evidence>
<dbReference type="FunFam" id="3.40.50.10880:FF:000005">
    <property type="entry name" value="DUF89-domain-containing protein"/>
    <property type="match status" value="1"/>
</dbReference>
<evidence type="ECO:0000256" key="4">
    <source>
        <dbReference type="ARBA" id="ARBA00022596"/>
    </source>
</evidence>
<dbReference type="GO" id="GO:0032259">
    <property type="term" value="P:methylation"/>
    <property type="evidence" value="ECO:0007669"/>
    <property type="project" value="UniProtKB-KW"/>
</dbReference>
<dbReference type="InterPro" id="IPR036075">
    <property type="entry name" value="ARMT-1-like_metal-bd_sf"/>
</dbReference>
<comment type="domain">
    <text evidence="10">Subfamily III proteins have a conserved RTxK motif about 40-50 residues from the C-terminus; the threonine may be replaced by serine or cysteine.</text>
</comment>
<reference evidence="14" key="1">
    <citation type="submission" date="2016-04" db="UniProtKB">
        <authorList>
            <consortium name="WormBaseParasite"/>
        </authorList>
    </citation>
    <scope>IDENTIFICATION</scope>
</reference>
<dbReference type="STRING" id="103827.A0A0N5D4H4"/>
<dbReference type="OrthoDB" id="541375at2759"/>
<keyword evidence="10" id="KW-0808">Transferase</keyword>
<dbReference type="InterPro" id="IPR039763">
    <property type="entry name" value="ARMT1"/>
</dbReference>
<comment type="cofactor">
    <cofactor evidence="10">
        <name>Mn(2+)</name>
        <dbReference type="ChEBI" id="CHEBI:29035"/>
    </cofactor>
    <cofactor evidence="10">
        <name>Ni(2+)</name>
        <dbReference type="ChEBI" id="CHEBI:49786"/>
    </cofactor>
</comment>
<reference evidence="12 13" key="2">
    <citation type="submission" date="2018-11" db="EMBL/GenBank/DDBJ databases">
        <authorList>
            <consortium name="Pathogen Informatics"/>
        </authorList>
    </citation>
    <scope>NUCLEOTIDE SEQUENCE [LARGE SCALE GENOMIC DNA]</scope>
</reference>
<evidence type="ECO:0000256" key="9">
    <source>
        <dbReference type="ARBA" id="ARBA00048809"/>
    </source>
</evidence>